<dbReference type="RefSeq" id="WP_116235734.1">
    <property type="nucleotide sequence ID" value="NZ_QRDP01000004.1"/>
</dbReference>
<dbReference type="InterPro" id="IPR036390">
    <property type="entry name" value="WH_DNA-bd_sf"/>
</dbReference>
<dbReference type="SMART" id="SM00100">
    <property type="entry name" value="cNMP"/>
    <property type="match status" value="1"/>
</dbReference>
<dbReference type="Pfam" id="PF00027">
    <property type="entry name" value="cNMP_binding"/>
    <property type="match status" value="1"/>
</dbReference>
<dbReference type="OrthoDB" id="190787at2"/>
<evidence type="ECO:0000256" key="1">
    <source>
        <dbReference type="ARBA" id="ARBA00023015"/>
    </source>
</evidence>
<protein>
    <submittedName>
        <fullName evidence="6">CRP/FNR family transcriptional activator FtrB</fullName>
    </submittedName>
</protein>
<dbReference type="Gene3D" id="1.10.10.10">
    <property type="entry name" value="Winged helix-like DNA-binding domain superfamily/Winged helix DNA-binding domain"/>
    <property type="match status" value="1"/>
</dbReference>
<evidence type="ECO:0000313" key="7">
    <source>
        <dbReference type="Proteomes" id="UP000256310"/>
    </source>
</evidence>
<evidence type="ECO:0000259" key="5">
    <source>
        <dbReference type="PROSITE" id="PS51063"/>
    </source>
</evidence>
<dbReference type="PANTHER" id="PTHR24567">
    <property type="entry name" value="CRP FAMILY TRANSCRIPTIONAL REGULATORY PROTEIN"/>
    <property type="match status" value="1"/>
</dbReference>
<dbReference type="SUPFAM" id="SSF46785">
    <property type="entry name" value="Winged helix' DNA-binding domain"/>
    <property type="match status" value="1"/>
</dbReference>
<feature type="domain" description="HTH crp-type" evidence="5">
    <location>
        <begin position="147"/>
        <end position="215"/>
    </location>
</feature>
<dbReference type="PROSITE" id="PS51063">
    <property type="entry name" value="HTH_CRP_2"/>
    <property type="match status" value="1"/>
</dbReference>
<dbReference type="InterPro" id="IPR000595">
    <property type="entry name" value="cNMP-bd_dom"/>
</dbReference>
<keyword evidence="2" id="KW-0238">DNA-binding</keyword>
<dbReference type="InterPro" id="IPR036388">
    <property type="entry name" value="WH-like_DNA-bd_sf"/>
</dbReference>
<dbReference type="InterPro" id="IPR050397">
    <property type="entry name" value="Env_Response_Regulators"/>
</dbReference>
<keyword evidence="1" id="KW-0805">Transcription regulation</keyword>
<dbReference type="InterPro" id="IPR018488">
    <property type="entry name" value="cNMP-bd_CS"/>
</dbReference>
<dbReference type="InterPro" id="IPR014710">
    <property type="entry name" value="RmlC-like_jellyroll"/>
</dbReference>
<dbReference type="EMBL" id="QRDP01000004">
    <property type="protein sequence ID" value="RED16315.1"/>
    <property type="molecule type" value="Genomic_DNA"/>
</dbReference>
<dbReference type="InterPro" id="IPR012318">
    <property type="entry name" value="HTH_CRP"/>
</dbReference>
<dbReference type="PROSITE" id="PS00888">
    <property type="entry name" value="CNMP_BINDING_1"/>
    <property type="match status" value="1"/>
</dbReference>
<dbReference type="CDD" id="cd00038">
    <property type="entry name" value="CAP_ED"/>
    <property type="match status" value="1"/>
</dbReference>
<dbReference type="Gene3D" id="2.60.120.10">
    <property type="entry name" value="Jelly Rolls"/>
    <property type="match status" value="1"/>
</dbReference>
<keyword evidence="7" id="KW-1185">Reference proteome</keyword>
<dbReference type="SUPFAM" id="SSF51206">
    <property type="entry name" value="cAMP-binding domain-like"/>
    <property type="match status" value="1"/>
</dbReference>
<dbReference type="AlphaFoldDB" id="A0A3D9FEQ5"/>
<feature type="domain" description="Cyclic nucleotide-binding" evidence="4">
    <location>
        <begin position="14"/>
        <end position="114"/>
    </location>
</feature>
<dbReference type="GO" id="GO:0003677">
    <property type="term" value="F:DNA binding"/>
    <property type="evidence" value="ECO:0007669"/>
    <property type="project" value="UniProtKB-KW"/>
</dbReference>
<evidence type="ECO:0000259" key="4">
    <source>
        <dbReference type="PROSITE" id="PS50042"/>
    </source>
</evidence>
<sequence length="244" mass="26897">MRPEDIPVVRNLPLFADMDDRRFDELVKAALLQTFPPQVDLIREGDPADFLYVLVEGAVELYAGHNGRETTMAVIEPTSAFILAAVLNDAVFLMSARTFLPSRVMMIPNEHIRRCFAEDKAFAAAVVAELSQAYRQLVKQHKEIKLRLAAERLANYLLRQSQARGDPTHFKLPAGKGTIAALLGMTPENLSRAFGALSAYGVRVRGGSIHIDDAALLADFAKPTPLIDGVEEIYERRGVKSIGP</sequence>
<reference evidence="6 7" key="1">
    <citation type="submission" date="2018-07" db="EMBL/GenBank/DDBJ databases">
        <title>Genomic Encyclopedia of Type Strains, Phase IV (KMG-IV): sequencing the most valuable type-strain genomes for metagenomic binning, comparative biology and taxonomic classification.</title>
        <authorList>
            <person name="Goeker M."/>
        </authorList>
    </citation>
    <scope>NUCLEOTIDE SEQUENCE [LARGE SCALE GENOMIC DNA]</scope>
    <source>
        <strain evidence="6 7">DSM 26725</strain>
    </source>
</reference>
<keyword evidence="3" id="KW-0804">Transcription</keyword>
<dbReference type="GO" id="GO:0005829">
    <property type="term" value="C:cytosol"/>
    <property type="evidence" value="ECO:0007669"/>
    <property type="project" value="TreeGrafter"/>
</dbReference>
<evidence type="ECO:0000256" key="2">
    <source>
        <dbReference type="ARBA" id="ARBA00023125"/>
    </source>
</evidence>
<evidence type="ECO:0000313" key="6">
    <source>
        <dbReference type="EMBL" id="RED16315.1"/>
    </source>
</evidence>
<name>A0A3D9FEQ5_9SPHN</name>
<dbReference type="Pfam" id="PF13545">
    <property type="entry name" value="HTH_Crp_2"/>
    <property type="match status" value="1"/>
</dbReference>
<proteinExistence type="predicted"/>
<organism evidence="6 7">
    <name type="scientific">Parasphingopyxis lamellibrachiae</name>
    <dbReference type="NCBI Taxonomy" id="680125"/>
    <lineage>
        <taxon>Bacteria</taxon>
        <taxon>Pseudomonadati</taxon>
        <taxon>Pseudomonadota</taxon>
        <taxon>Alphaproteobacteria</taxon>
        <taxon>Sphingomonadales</taxon>
        <taxon>Sphingomonadaceae</taxon>
        <taxon>Parasphingopyxis</taxon>
    </lineage>
</organism>
<dbReference type="GO" id="GO:0003700">
    <property type="term" value="F:DNA-binding transcription factor activity"/>
    <property type="evidence" value="ECO:0007669"/>
    <property type="project" value="TreeGrafter"/>
</dbReference>
<accession>A0A3D9FEQ5</accession>
<dbReference type="Proteomes" id="UP000256310">
    <property type="component" value="Unassembled WGS sequence"/>
</dbReference>
<dbReference type="PROSITE" id="PS50042">
    <property type="entry name" value="CNMP_BINDING_3"/>
    <property type="match status" value="1"/>
</dbReference>
<dbReference type="NCBIfam" id="NF006901">
    <property type="entry name" value="PRK09392.1"/>
    <property type="match status" value="1"/>
</dbReference>
<dbReference type="PANTHER" id="PTHR24567:SF26">
    <property type="entry name" value="REGULATORY PROTEIN YEIL"/>
    <property type="match status" value="1"/>
</dbReference>
<comment type="caution">
    <text evidence="6">The sequence shown here is derived from an EMBL/GenBank/DDBJ whole genome shotgun (WGS) entry which is preliminary data.</text>
</comment>
<dbReference type="InterPro" id="IPR018490">
    <property type="entry name" value="cNMP-bd_dom_sf"/>
</dbReference>
<gene>
    <name evidence="6" type="ORF">DFR46_1337</name>
</gene>
<evidence type="ECO:0000256" key="3">
    <source>
        <dbReference type="ARBA" id="ARBA00023163"/>
    </source>
</evidence>